<sequence length="216" mass="24334">MILTLSKAYFSQPSVIVVFGRPGSGKTTIANRALDLLGGDDSDNNLHCIGLDLDVCVPQWMKDNFSKGIYPTLQQRQEFAKDCCAYVEQQFQQEQSKKYAAQRLAALISFSFVNTDLRDVFRSQFPHAVWILVDTSEEVSNLRIQQREGHFYGGKPDEPPPKEEKEETTEADNSEWNFAPVTFQHHILDGNTAIDDTAKKVADIVRETSATKATEE</sequence>
<dbReference type="AlphaFoldDB" id="A0A9N8DY16"/>
<name>A0A9N8DY16_9STRA</name>
<comment type="caution">
    <text evidence="2">The sequence shown here is derived from an EMBL/GenBank/DDBJ whole genome shotgun (WGS) entry which is preliminary data.</text>
</comment>
<evidence type="ECO:0000313" key="2">
    <source>
        <dbReference type="EMBL" id="CAB9508730.1"/>
    </source>
</evidence>
<evidence type="ECO:0000256" key="1">
    <source>
        <dbReference type="SAM" id="MobiDB-lite"/>
    </source>
</evidence>
<proteinExistence type="predicted"/>
<accession>A0A9N8DY16</accession>
<dbReference type="Proteomes" id="UP001153069">
    <property type="component" value="Unassembled WGS sequence"/>
</dbReference>
<feature type="region of interest" description="Disordered" evidence="1">
    <location>
        <begin position="147"/>
        <end position="172"/>
    </location>
</feature>
<gene>
    <name evidence="2" type="ORF">SEMRO_358_G125820.1</name>
</gene>
<dbReference type="InterPro" id="IPR027417">
    <property type="entry name" value="P-loop_NTPase"/>
</dbReference>
<keyword evidence="3" id="KW-1185">Reference proteome</keyword>
<dbReference type="Pfam" id="PF13671">
    <property type="entry name" value="AAA_33"/>
    <property type="match status" value="1"/>
</dbReference>
<dbReference type="OrthoDB" id="43018at2759"/>
<dbReference type="Gene3D" id="3.40.50.300">
    <property type="entry name" value="P-loop containing nucleotide triphosphate hydrolases"/>
    <property type="match status" value="1"/>
</dbReference>
<organism evidence="2 3">
    <name type="scientific">Seminavis robusta</name>
    <dbReference type="NCBI Taxonomy" id="568900"/>
    <lineage>
        <taxon>Eukaryota</taxon>
        <taxon>Sar</taxon>
        <taxon>Stramenopiles</taxon>
        <taxon>Ochrophyta</taxon>
        <taxon>Bacillariophyta</taxon>
        <taxon>Bacillariophyceae</taxon>
        <taxon>Bacillariophycidae</taxon>
        <taxon>Naviculales</taxon>
        <taxon>Naviculaceae</taxon>
        <taxon>Seminavis</taxon>
    </lineage>
</organism>
<dbReference type="SUPFAM" id="SSF52540">
    <property type="entry name" value="P-loop containing nucleoside triphosphate hydrolases"/>
    <property type="match status" value="1"/>
</dbReference>
<dbReference type="EMBL" id="CAICTM010000357">
    <property type="protein sequence ID" value="CAB9508730.1"/>
    <property type="molecule type" value="Genomic_DNA"/>
</dbReference>
<evidence type="ECO:0000313" key="3">
    <source>
        <dbReference type="Proteomes" id="UP001153069"/>
    </source>
</evidence>
<feature type="compositionally biased region" description="Basic and acidic residues" evidence="1">
    <location>
        <begin position="147"/>
        <end position="165"/>
    </location>
</feature>
<protein>
    <submittedName>
        <fullName evidence="2">Uncharacterized protein</fullName>
    </submittedName>
</protein>
<reference evidence="2" key="1">
    <citation type="submission" date="2020-06" db="EMBL/GenBank/DDBJ databases">
        <authorList>
            <consortium name="Plant Systems Biology data submission"/>
        </authorList>
    </citation>
    <scope>NUCLEOTIDE SEQUENCE</scope>
    <source>
        <strain evidence="2">D6</strain>
    </source>
</reference>